<sequence>MSAYQALVVAAIVVTGMAAGVLYAFSAFVMAGISEQPASAAAATMQAINRHAQRWRLGLLLLATLAVPAATALAAVVGVEPGRGWAVAGAAVTVAGVLGVTAVGNVPLNERLARAAEPVEMWGRFVRPWLAWNHLRTAAGALACGLFAIALHASGG</sequence>
<feature type="transmembrane region" description="Helical" evidence="1">
    <location>
        <begin position="85"/>
        <end position="108"/>
    </location>
</feature>
<dbReference type="Pfam" id="PF08592">
    <property type="entry name" value="Anthrone_oxy"/>
    <property type="match status" value="1"/>
</dbReference>
<dbReference type="EMBL" id="BONR01000001">
    <property type="protein sequence ID" value="GIG53848.1"/>
    <property type="molecule type" value="Genomic_DNA"/>
</dbReference>
<comment type="caution">
    <text evidence="2">The sequence shown here is derived from an EMBL/GenBank/DDBJ whole genome shotgun (WGS) entry which is preliminary data.</text>
</comment>
<keyword evidence="1" id="KW-1133">Transmembrane helix</keyword>
<accession>A0A919UKM5</accession>
<feature type="transmembrane region" description="Helical" evidence="1">
    <location>
        <begin position="129"/>
        <end position="153"/>
    </location>
</feature>
<evidence type="ECO:0000313" key="3">
    <source>
        <dbReference type="Proteomes" id="UP000652354"/>
    </source>
</evidence>
<evidence type="ECO:0000313" key="2">
    <source>
        <dbReference type="EMBL" id="GIG53848.1"/>
    </source>
</evidence>
<keyword evidence="1" id="KW-0812">Transmembrane</keyword>
<dbReference type="AlphaFoldDB" id="A0A919UKM5"/>
<keyword evidence="3" id="KW-1185">Reference proteome</keyword>
<feature type="transmembrane region" description="Helical" evidence="1">
    <location>
        <begin position="6"/>
        <end position="34"/>
    </location>
</feature>
<feature type="transmembrane region" description="Helical" evidence="1">
    <location>
        <begin position="55"/>
        <end position="79"/>
    </location>
</feature>
<organism evidence="2 3">
    <name type="scientific">Demequina activiva</name>
    <dbReference type="NCBI Taxonomy" id="1582364"/>
    <lineage>
        <taxon>Bacteria</taxon>
        <taxon>Bacillati</taxon>
        <taxon>Actinomycetota</taxon>
        <taxon>Actinomycetes</taxon>
        <taxon>Micrococcales</taxon>
        <taxon>Demequinaceae</taxon>
        <taxon>Demequina</taxon>
    </lineage>
</organism>
<dbReference type="InterPro" id="IPR013901">
    <property type="entry name" value="Anthrone_oxy"/>
</dbReference>
<name>A0A919UKM5_9MICO</name>
<evidence type="ECO:0000256" key="1">
    <source>
        <dbReference type="SAM" id="Phobius"/>
    </source>
</evidence>
<proteinExistence type="predicted"/>
<keyword evidence="1" id="KW-0472">Membrane</keyword>
<reference evidence="2" key="1">
    <citation type="submission" date="2021-01" db="EMBL/GenBank/DDBJ databases">
        <title>Whole genome shotgun sequence of Demequina activiva NBRC 110675.</title>
        <authorList>
            <person name="Komaki H."/>
            <person name="Tamura T."/>
        </authorList>
    </citation>
    <scope>NUCLEOTIDE SEQUENCE</scope>
    <source>
        <strain evidence="2">NBRC 110675</strain>
    </source>
</reference>
<dbReference type="Proteomes" id="UP000652354">
    <property type="component" value="Unassembled WGS sequence"/>
</dbReference>
<gene>
    <name evidence="2" type="ORF">Dac01nite_06000</name>
</gene>
<protein>
    <submittedName>
        <fullName evidence="2">Membrane protein</fullName>
    </submittedName>
</protein>
<dbReference type="RefSeq" id="WP_203653272.1">
    <property type="nucleotide sequence ID" value="NZ_BONR01000001.1"/>
</dbReference>